<protein>
    <submittedName>
        <fullName evidence="1">Uncharacterized protein</fullName>
    </submittedName>
</protein>
<keyword evidence="2" id="KW-1185">Reference proteome</keyword>
<gene>
    <name evidence="1" type="ORF">BOTNAR_0004g00570</name>
</gene>
<dbReference type="EMBL" id="PQXJ01000004">
    <property type="protein sequence ID" value="TGO70070.1"/>
    <property type="molecule type" value="Genomic_DNA"/>
</dbReference>
<organism evidence="1 2">
    <name type="scientific">Botryotinia narcissicola</name>
    <dbReference type="NCBI Taxonomy" id="278944"/>
    <lineage>
        <taxon>Eukaryota</taxon>
        <taxon>Fungi</taxon>
        <taxon>Dikarya</taxon>
        <taxon>Ascomycota</taxon>
        <taxon>Pezizomycotina</taxon>
        <taxon>Leotiomycetes</taxon>
        <taxon>Helotiales</taxon>
        <taxon>Sclerotiniaceae</taxon>
        <taxon>Botryotinia</taxon>
    </lineage>
</organism>
<proteinExistence type="predicted"/>
<accession>A0A4Z1JEV9</accession>
<name>A0A4Z1JEV9_9HELO</name>
<dbReference type="Proteomes" id="UP000297452">
    <property type="component" value="Unassembled WGS sequence"/>
</dbReference>
<evidence type="ECO:0000313" key="2">
    <source>
        <dbReference type="Proteomes" id="UP000297452"/>
    </source>
</evidence>
<reference evidence="1 2" key="1">
    <citation type="submission" date="2017-12" db="EMBL/GenBank/DDBJ databases">
        <title>Comparative genomics of Botrytis spp.</title>
        <authorList>
            <person name="Valero-Jimenez C.A."/>
            <person name="Tapia P."/>
            <person name="Veloso J."/>
            <person name="Silva-Moreno E."/>
            <person name="Staats M."/>
            <person name="Valdes J.H."/>
            <person name="Van Kan J.A.L."/>
        </authorList>
    </citation>
    <scope>NUCLEOTIDE SEQUENCE [LARGE SCALE GENOMIC DNA]</scope>
    <source>
        <strain evidence="1 2">MUCL2120</strain>
    </source>
</reference>
<dbReference type="AlphaFoldDB" id="A0A4Z1JEV9"/>
<sequence>MLALAQLRNCFSCDGQSGRSIGLSTQINQIDTSHLVRKDTPLLSSTRFYYEIAAALEDKRLPMSELGIEAFWKEIMTKVRYTRLEQLARPVLPFPIV</sequence>
<comment type="caution">
    <text evidence="1">The sequence shown here is derived from an EMBL/GenBank/DDBJ whole genome shotgun (WGS) entry which is preliminary data.</text>
</comment>
<evidence type="ECO:0000313" key="1">
    <source>
        <dbReference type="EMBL" id="TGO70070.1"/>
    </source>
</evidence>